<proteinExistence type="predicted"/>
<dbReference type="EMBL" id="JAINUF010000004">
    <property type="protein sequence ID" value="KAJ8365779.1"/>
    <property type="molecule type" value="Genomic_DNA"/>
</dbReference>
<reference evidence="2" key="1">
    <citation type="journal article" date="2023" name="Science">
        <title>Genome structures resolve the early diversification of teleost fishes.</title>
        <authorList>
            <person name="Parey E."/>
            <person name="Louis A."/>
            <person name="Montfort J."/>
            <person name="Bouchez O."/>
            <person name="Roques C."/>
            <person name="Iampietro C."/>
            <person name="Lluch J."/>
            <person name="Castinel A."/>
            <person name="Donnadieu C."/>
            <person name="Desvignes T."/>
            <person name="Floi Bucao C."/>
            <person name="Jouanno E."/>
            <person name="Wen M."/>
            <person name="Mejri S."/>
            <person name="Dirks R."/>
            <person name="Jansen H."/>
            <person name="Henkel C."/>
            <person name="Chen W.J."/>
            <person name="Zahm M."/>
            <person name="Cabau C."/>
            <person name="Klopp C."/>
            <person name="Thompson A.W."/>
            <person name="Robinson-Rechavi M."/>
            <person name="Braasch I."/>
            <person name="Lecointre G."/>
            <person name="Bobe J."/>
            <person name="Postlethwait J.H."/>
            <person name="Berthelot C."/>
            <person name="Roest Crollius H."/>
            <person name="Guiguen Y."/>
        </authorList>
    </citation>
    <scope>NUCLEOTIDE SEQUENCE</scope>
    <source>
        <strain evidence="2">WJC10195</strain>
    </source>
</reference>
<sequence>MDPADPAQVRVALEQQGAMLGHHQSHLDTQPPGQTPPGFLSAPPREPRLPPPEKYAGEPGGSTQCQLVFQLQPSTFPTEQSRVWERYFRVLAALVIIKQFMEQWHVYVAPHHQSQLGPINNP</sequence>
<evidence type="ECO:0000313" key="2">
    <source>
        <dbReference type="EMBL" id="KAJ8365779.1"/>
    </source>
</evidence>
<protein>
    <submittedName>
        <fullName evidence="2">Uncharacterized protein</fullName>
    </submittedName>
</protein>
<name>A0A9Q1J3S3_SYNKA</name>
<comment type="caution">
    <text evidence="2">The sequence shown here is derived from an EMBL/GenBank/DDBJ whole genome shotgun (WGS) entry which is preliminary data.</text>
</comment>
<dbReference type="AlphaFoldDB" id="A0A9Q1J3S3"/>
<accession>A0A9Q1J3S3</accession>
<evidence type="ECO:0000313" key="3">
    <source>
        <dbReference type="Proteomes" id="UP001152622"/>
    </source>
</evidence>
<organism evidence="2 3">
    <name type="scientific">Synaphobranchus kaupii</name>
    <name type="common">Kaup's arrowtooth eel</name>
    <dbReference type="NCBI Taxonomy" id="118154"/>
    <lineage>
        <taxon>Eukaryota</taxon>
        <taxon>Metazoa</taxon>
        <taxon>Chordata</taxon>
        <taxon>Craniata</taxon>
        <taxon>Vertebrata</taxon>
        <taxon>Euteleostomi</taxon>
        <taxon>Actinopterygii</taxon>
        <taxon>Neopterygii</taxon>
        <taxon>Teleostei</taxon>
        <taxon>Anguilliformes</taxon>
        <taxon>Synaphobranchidae</taxon>
        <taxon>Synaphobranchus</taxon>
    </lineage>
</organism>
<feature type="region of interest" description="Disordered" evidence="1">
    <location>
        <begin position="14"/>
        <end position="63"/>
    </location>
</feature>
<gene>
    <name evidence="2" type="ORF">SKAU_G00146100</name>
</gene>
<dbReference type="Proteomes" id="UP001152622">
    <property type="component" value="Chromosome 4"/>
</dbReference>
<evidence type="ECO:0000256" key="1">
    <source>
        <dbReference type="SAM" id="MobiDB-lite"/>
    </source>
</evidence>
<keyword evidence="3" id="KW-1185">Reference proteome</keyword>